<proteinExistence type="predicted"/>
<dbReference type="PANTHER" id="PTHR21666:SF285">
    <property type="entry name" value="M23 FAMILY METALLOPEPTIDASE"/>
    <property type="match status" value="1"/>
</dbReference>
<dbReference type="CDD" id="cd12797">
    <property type="entry name" value="M23_peptidase"/>
    <property type="match status" value="1"/>
</dbReference>
<keyword evidence="3" id="KW-1185">Reference proteome</keyword>
<dbReference type="SUPFAM" id="SSF51261">
    <property type="entry name" value="Duplicated hybrid motif"/>
    <property type="match status" value="1"/>
</dbReference>
<evidence type="ECO:0000313" key="2">
    <source>
        <dbReference type="EMBL" id="ARU58381.1"/>
    </source>
</evidence>
<dbReference type="PANTHER" id="PTHR21666">
    <property type="entry name" value="PEPTIDASE-RELATED"/>
    <property type="match status" value="1"/>
</dbReference>
<evidence type="ECO:0000313" key="3">
    <source>
        <dbReference type="Proteomes" id="UP000196027"/>
    </source>
</evidence>
<dbReference type="OrthoDB" id="9805070at2"/>
<evidence type="ECO:0000259" key="1">
    <source>
        <dbReference type="Pfam" id="PF01551"/>
    </source>
</evidence>
<dbReference type="Gene3D" id="2.70.70.10">
    <property type="entry name" value="Glucose Permease (Domain IIA)"/>
    <property type="match status" value="1"/>
</dbReference>
<organism evidence="2 3">
    <name type="scientific">Oleiphilus messinensis</name>
    <dbReference type="NCBI Taxonomy" id="141451"/>
    <lineage>
        <taxon>Bacteria</taxon>
        <taxon>Pseudomonadati</taxon>
        <taxon>Pseudomonadota</taxon>
        <taxon>Gammaproteobacteria</taxon>
        <taxon>Oceanospirillales</taxon>
        <taxon>Oleiphilaceae</taxon>
        <taxon>Oleiphilus</taxon>
    </lineage>
</organism>
<dbReference type="EMBL" id="CP021425">
    <property type="protein sequence ID" value="ARU58381.1"/>
    <property type="molecule type" value="Genomic_DNA"/>
</dbReference>
<reference evidence="2 3" key="1">
    <citation type="submission" date="2017-05" db="EMBL/GenBank/DDBJ databases">
        <title>Genomic insights into alkan degradation activity of Oleiphilus messinensis.</title>
        <authorList>
            <person name="Kozyavkin S.A."/>
            <person name="Slesarev A.I."/>
            <person name="Golyshin P.N."/>
            <person name="Korzhenkov A."/>
            <person name="Golyshina O.N."/>
            <person name="Toshchakov S.V."/>
        </authorList>
    </citation>
    <scope>NUCLEOTIDE SEQUENCE [LARGE SCALE GENOMIC DNA]</scope>
    <source>
        <strain evidence="2 3">ME102</strain>
    </source>
</reference>
<protein>
    <submittedName>
        <fullName evidence="2">Metalloendopeptidase-like membrane protein</fullName>
    </submittedName>
</protein>
<name>A0A1Y0ID48_9GAMM</name>
<dbReference type="GO" id="GO:0004222">
    <property type="term" value="F:metalloendopeptidase activity"/>
    <property type="evidence" value="ECO:0007669"/>
    <property type="project" value="TreeGrafter"/>
</dbReference>
<sequence>MNRLGRVLILTLGWLGGMASSQAIEWHGQFTQGALLIGTLAPGEQVFYQDKALKLTPQGQFVLGFGRDAELEQQVTVISVEGVKQDIPLRLKKRDYDIQRINGVPQKMVTPNKDKLARIRSENALVAKARKTDTGRLAFLQPFIWPAKGPISGVYGSQRFFNDEPRRPHFGLDIAAPKGAPVLAPADGSITLAHAGMYFSGATLIMDHGFGVSSTFIHLDEILVKEGQEVKQGELIARVGDSGRATGPHLDWRINWYQVRIDPRLLVSGSPE</sequence>
<dbReference type="FunFam" id="2.70.70.10:FF:000019">
    <property type="entry name" value="M23 family peptidase"/>
    <property type="match status" value="1"/>
</dbReference>
<dbReference type="InterPro" id="IPR016047">
    <property type="entry name" value="M23ase_b-sheet_dom"/>
</dbReference>
<dbReference type="KEGG" id="ome:OLMES_4385"/>
<dbReference type="Proteomes" id="UP000196027">
    <property type="component" value="Chromosome"/>
</dbReference>
<dbReference type="AlphaFoldDB" id="A0A1Y0ID48"/>
<feature type="domain" description="M23ase beta-sheet core" evidence="1">
    <location>
        <begin position="168"/>
        <end position="263"/>
    </location>
</feature>
<gene>
    <name evidence="2" type="ORF">OLMES_4385</name>
</gene>
<accession>A0A1Y0ID48</accession>
<dbReference type="InterPro" id="IPR050570">
    <property type="entry name" value="Cell_wall_metabolism_enzyme"/>
</dbReference>
<dbReference type="RefSeq" id="WP_087463167.1">
    <property type="nucleotide sequence ID" value="NZ_CP021425.1"/>
</dbReference>
<dbReference type="InterPro" id="IPR011055">
    <property type="entry name" value="Dup_hybrid_motif"/>
</dbReference>
<dbReference type="Pfam" id="PF01551">
    <property type="entry name" value="Peptidase_M23"/>
    <property type="match status" value="1"/>
</dbReference>